<dbReference type="InterPro" id="IPR028098">
    <property type="entry name" value="Glyco_trans_4-like_N"/>
</dbReference>
<evidence type="ECO:0000259" key="5">
    <source>
        <dbReference type="Pfam" id="PF13439"/>
    </source>
</evidence>
<dbReference type="CDD" id="cd03801">
    <property type="entry name" value="GT4_PimA-like"/>
    <property type="match status" value="1"/>
</dbReference>
<dbReference type="GO" id="GO:0016757">
    <property type="term" value="F:glycosyltransferase activity"/>
    <property type="evidence" value="ECO:0007669"/>
    <property type="project" value="UniProtKB-KW"/>
</dbReference>
<dbReference type="EMBL" id="NKUC01000016">
    <property type="protein sequence ID" value="PYD56829.1"/>
    <property type="molecule type" value="Genomic_DNA"/>
</dbReference>
<dbReference type="STRING" id="1220579.GCA_001571345_01783"/>
<sequence length="359" mass="39217">MRIAYVINTFEGGGAALPIPDIVEVCRANGHSVDVAALSPRNGRAMPALRKAGLEPVVLAEDTSSPALMLHRLDAWVRKVQPTHIWTSLTRATLLGQLVGLRQGIPVVSWQHNAFLKPANLALLRLMRNRSRLWVGDSGYVTELTCQRLGLPAERVMSWPIFRIDPDLAPAAPWRAGEVVQIGSLGRLDPSKGYDVLFRALLALRDVPGLPPYRVTIGGEGAEYARLQGFCQRHGLDQVRFAGYVEDTAAFLRGCHLYAQPSRQEGFCIAAHEAMNMGLPVLGSTVGEMTHSITEGVSGWHVRPRRPHELAVKLEQALRQPERLAPMGQAARAYVAQHFSPAAFMQAGSAVLQRMAALA</sequence>
<accession>A0A318Q259</accession>
<dbReference type="OrthoDB" id="529131at2"/>
<dbReference type="Pfam" id="PF00534">
    <property type="entry name" value="Glycos_transf_1"/>
    <property type="match status" value="1"/>
</dbReference>
<keyword evidence="2" id="KW-0328">Glycosyltransferase</keyword>
<dbReference type="Pfam" id="PF13439">
    <property type="entry name" value="Glyco_transf_4"/>
    <property type="match status" value="1"/>
</dbReference>
<dbReference type="RefSeq" id="WP_061274243.1">
    <property type="nucleotide sequence ID" value="NZ_CBCRXN010000014.1"/>
</dbReference>
<organism evidence="6 7">
    <name type="scientific">Komagataeibacter xylinus</name>
    <name type="common">Gluconacetobacter xylinus</name>
    <dbReference type="NCBI Taxonomy" id="28448"/>
    <lineage>
        <taxon>Bacteria</taxon>
        <taxon>Pseudomonadati</taxon>
        <taxon>Pseudomonadota</taxon>
        <taxon>Alphaproteobacteria</taxon>
        <taxon>Acetobacterales</taxon>
        <taxon>Acetobacteraceae</taxon>
        <taxon>Komagataeibacter</taxon>
    </lineage>
</organism>
<protein>
    <submittedName>
        <fullName evidence="6">Glycosyl transferase</fullName>
    </submittedName>
</protein>
<evidence type="ECO:0000313" key="6">
    <source>
        <dbReference type="EMBL" id="PYD56829.1"/>
    </source>
</evidence>
<dbReference type="Proteomes" id="UP000248257">
    <property type="component" value="Unassembled WGS sequence"/>
</dbReference>
<dbReference type="AlphaFoldDB" id="A0A318Q259"/>
<comment type="similarity">
    <text evidence="1">Belongs to the glycosyltransferase group 1 family. Glycosyltransferase 4 subfamily.</text>
</comment>
<feature type="domain" description="Glycosyltransferase subfamily 4-like N-terminal" evidence="5">
    <location>
        <begin position="19"/>
        <end position="160"/>
    </location>
</feature>
<evidence type="ECO:0000256" key="1">
    <source>
        <dbReference type="ARBA" id="ARBA00009481"/>
    </source>
</evidence>
<reference evidence="6 7" key="1">
    <citation type="submission" date="2017-07" db="EMBL/GenBank/DDBJ databases">
        <title>A draft genome sequence of Komagataeibacter xylinus LMG 1515.</title>
        <authorList>
            <person name="Skraban J."/>
            <person name="Cleenwerck I."/>
            <person name="Vandamme P."/>
            <person name="Trcek J."/>
        </authorList>
    </citation>
    <scope>NUCLEOTIDE SEQUENCE [LARGE SCALE GENOMIC DNA]</scope>
    <source>
        <strain evidence="6 7">LMG 1515</strain>
    </source>
</reference>
<evidence type="ECO:0000313" key="7">
    <source>
        <dbReference type="Proteomes" id="UP000248257"/>
    </source>
</evidence>
<proteinExistence type="inferred from homology"/>
<dbReference type="PANTHER" id="PTHR12526">
    <property type="entry name" value="GLYCOSYLTRANSFERASE"/>
    <property type="match status" value="1"/>
</dbReference>
<dbReference type="SUPFAM" id="SSF53756">
    <property type="entry name" value="UDP-Glycosyltransferase/glycogen phosphorylase"/>
    <property type="match status" value="1"/>
</dbReference>
<name>A0A318Q259_KOMXY</name>
<evidence type="ECO:0000256" key="2">
    <source>
        <dbReference type="ARBA" id="ARBA00022676"/>
    </source>
</evidence>
<dbReference type="InterPro" id="IPR001296">
    <property type="entry name" value="Glyco_trans_1"/>
</dbReference>
<evidence type="ECO:0000256" key="3">
    <source>
        <dbReference type="ARBA" id="ARBA00022679"/>
    </source>
</evidence>
<dbReference type="PANTHER" id="PTHR12526:SF640">
    <property type="entry name" value="COLANIC ACID BIOSYNTHESIS GLYCOSYLTRANSFERASE WCAL-RELATED"/>
    <property type="match status" value="1"/>
</dbReference>
<keyword evidence="7" id="KW-1185">Reference proteome</keyword>
<comment type="caution">
    <text evidence="6">The sequence shown here is derived from an EMBL/GenBank/DDBJ whole genome shotgun (WGS) entry which is preliminary data.</text>
</comment>
<evidence type="ECO:0000259" key="4">
    <source>
        <dbReference type="Pfam" id="PF00534"/>
    </source>
</evidence>
<feature type="domain" description="Glycosyl transferase family 1" evidence="4">
    <location>
        <begin position="181"/>
        <end position="332"/>
    </location>
</feature>
<gene>
    <name evidence="6" type="ORF">CFR75_09015</name>
</gene>
<dbReference type="Gene3D" id="3.40.50.2000">
    <property type="entry name" value="Glycogen Phosphorylase B"/>
    <property type="match status" value="2"/>
</dbReference>
<keyword evidence="3 6" id="KW-0808">Transferase</keyword>